<keyword evidence="5" id="KW-1185">Reference proteome</keyword>
<evidence type="ECO:0000256" key="2">
    <source>
        <dbReference type="SAM" id="Phobius"/>
    </source>
</evidence>
<dbReference type="InterPro" id="IPR036249">
    <property type="entry name" value="Thioredoxin-like_sf"/>
</dbReference>
<dbReference type="SUPFAM" id="SSF52833">
    <property type="entry name" value="Thioredoxin-like"/>
    <property type="match status" value="1"/>
</dbReference>
<dbReference type="InterPro" id="IPR012336">
    <property type="entry name" value="Thioredoxin-like_fold"/>
</dbReference>
<protein>
    <submittedName>
        <fullName evidence="4">Protein-disulfide isomerase</fullName>
    </submittedName>
</protein>
<feature type="region of interest" description="Disordered" evidence="1">
    <location>
        <begin position="1"/>
        <end position="34"/>
    </location>
</feature>
<organism evidence="4 5">
    <name type="scientific">Alpinimonas psychrophila</name>
    <dbReference type="NCBI Taxonomy" id="748908"/>
    <lineage>
        <taxon>Bacteria</taxon>
        <taxon>Bacillati</taxon>
        <taxon>Actinomycetota</taxon>
        <taxon>Actinomycetes</taxon>
        <taxon>Micrococcales</taxon>
        <taxon>Microbacteriaceae</taxon>
        <taxon>Alpinimonas</taxon>
    </lineage>
</organism>
<proteinExistence type="predicted"/>
<dbReference type="GO" id="GO:0016853">
    <property type="term" value="F:isomerase activity"/>
    <property type="evidence" value="ECO:0007669"/>
    <property type="project" value="UniProtKB-KW"/>
</dbReference>
<dbReference type="EMBL" id="JACGWU010000001">
    <property type="protein sequence ID" value="MBA8827981.1"/>
    <property type="molecule type" value="Genomic_DNA"/>
</dbReference>
<dbReference type="Gene3D" id="3.40.30.10">
    <property type="entry name" value="Glutaredoxin"/>
    <property type="match status" value="1"/>
</dbReference>
<evidence type="ECO:0000259" key="3">
    <source>
        <dbReference type="Pfam" id="PF13462"/>
    </source>
</evidence>
<feature type="domain" description="Thioredoxin-like fold" evidence="3">
    <location>
        <begin position="111"/>
        <end position="271"/>
    </location>
</feature>
<dbReference type="RefSeq" id="WP_182483458.1">
    <property type="nucleotide sequence ID" value="NZ_JACGWU010000001.1"/>
</dbReference>
<feature type="transmembrane region" description="Helical" evidence="2">
    <location>
        <begin position="39"/>
        <end position="60"/>
    </location>
</feature>
<dbReference type="Pfam" id="PF13462">
    <property type="entry name" value="Thioredoxin_4"/>
    <property type="match status" value="1"/>
</dbReference>
<keyword evidence="4" id="KW-0413">Isomerase</keyword>
<evidence type="ECO:0000313" key="5">
    <source>
        <dbReference type="Proteomes" id="UP000524237"/>
    </source>
</evidence>
<sequence length="298" mass="31042">MTIGSPGSRPTRNERREDARSKAKQHREAQAKKDKRNRWLLQGGIAVAVIAVIAVVGLSISSSVKPAGPGPANMASDGIVLGIGMKAQLTDALADGAAIVPTVETAGVIDIRIYQDYLCPYCKDFDTTNSVQIQKLVESGAATVEVHPIALLTSRSAGSKYSLRATNAAVCVANYSPDSFWAMNQAFFAQQPAEGTAGLDDTAIKALIASTGAANTSTINKCIDDKTFEKWSQSATDRALTGPLPGSQVASVSGTPTVLVNGVQYQGSLTDPAVFNAFVLQIAAAAYSTATPTPTPTP</sequence>
<accession>A0A7W3JRP2</accession>
<dbReference type="Proteomes" id="UP000524237">
    <property type="component" value="Unassembled WGS sequence"/>
</dbReference>
<feature type="compositionally biased region" description="Basic and acidic residues" evidence="1">
    <location>
        <begin position="11"/>
        <end position="32"/>
    </location>
</feature>
<gene>
    <name evidence="4" type="ORF">FB555_000052</name>
</gene>
<keyword evidence="2" id="KW-0472">Membrane</keyword>
<evidence type="ECO:0000313" key="4">
    <source>
        <dbReference type="EMBL" id="MBA8827981.1"/>
    </source>
</evidence>
<reference evidence="4 5" key="1">
    <citation type="submission" date="2020-07" db="EMBL/GenBank/DDBJ databases">
        <title>Sequencing the genomes of 1000 actinobacteria strains.</title>
        <authorList>
            <person name="Klenk H.-P."/>
        </authorList>
    </citation>
    <scope>NUCLEOTIDE SEQUENCE [LARGE SCALE GENOMIC DNA]</scope>
    <source>
        <strain evidence="4 5">DSM 23737</strain>
    </source>
</reference>
<keyword evidence="2" id="KW-1133">Transmembrane helix</keyword>
<evidence type="ECO:0000256" key="1">
    <source>
        <dbReference type="SAM" id="MobiDB-lite"/>
    </source>
</evidence>
<comment type="caution">
    <text evidence="4">The sequence shown here is derived from an EMBL/GenBank/DDBJ whole genome shotgun (WGS) entry which is preliminary data.</text>
</comment>
<name>A0A7W3JRP2_9MICO</name>
<dbReference type="AlphaFoldDB" id="A0A7W3JRP2"/>
<dbReference type="CDD" id="cd02972">
    <property type="entry name" value="DsbA_family"/>
    <property type="match status" value="1"/>
</dbReference>
<keyword evidence="2" id="KW-0812">Transmembrane</keyword>